<evidence type="ECO:0000313" key="12">
    <source>
        <dbReference type="Proteomes" id="UP000595437"/>
    </source>
</evidence>
<dbReference type="InterPro" id="IPR013155">
    <property type="entry name" value="M/V/L/I-tRNA-synth_anticd-bd"/>
</dbReference>
<evidence type="ECO:0000256" key="8">
    <source>
        <dbReference type="ARBA" id="ARBA00029936"/>
    </source>
</evidence>
<evidence type="ECO:0000256" key="5">
    <source>
        <dbReference type="ARBA" id="ARBA00022840"/>
    </source>
</evidence>
<evidence type="ECO:0000256" key="9">
    <source>
        <dbReference type="SAM" id="Coils"/>
    </source>
</evidence>
<keyword evidence="3 11" id="KW-0436">Ligase</keyword>
<evidence type="ECO:0000256" key="2">
    <source>
        <dbReference type="ARBA" id="ARBA00013169"/>
    </source>
</evidence>
<dbReference type="GO" id="GO:0005524">
    <property type="term" value="F:ATP binding"/>
    <property type="evidence" value="ECO:0007669"/>
    <property type="project" value="UniProtKB-KW"/>
</dbReference>
<feature type="domain" description="Methionyl/Valyl/Leucyl/Isoleucyl-tRNA synthetase anticodon-binding" evidence="10">
    <location>
        <begin position="31"/>
        <end position="141"/>
    </location>
</feature>
<reference evidence="12" key="1">
    <citation type="submission" date="2021-01" db="EMBL/GenBank/DDBJ databases">
        <title>Caligus Genome Assembly.</title>
        <authorList>
            <person name="Gallardo-Escarate C."/>
        </authorList>
    </citation>
    <scope>NUCLEOTIDE SEQUENCE [LARGE SCALE GENOMIC DNA]</scope>
</reference>
<dbReference type="Gene3D" id="1.10.287.380">
    <property type="entry name" value="Valyl-tRNA synthetase, C-terminal domain"/>
    <property type="match status" value="1"/>
</dbReference>
<dbReference type="Pfam" id="PF08264">
    <property type="entry name" value="Anticodon_1"/>
    <property type="match status" value="1"/>
</dbReference>
<name>A0A7T8HEX8_CALRO</name>
<dbReference type="SUPFAM" id="SSF47323">
    <property type="entry name" value="Anticodon-binding domain of a subclass of class I aminoacyl-tRNA synthetases"/>
    <property type="match status" value="1"/>
</dbReference>
<dbReference type="SUPFAM" id="SSF46589">
    <property type="entry name" value="tRNA-binding arm"/>
    <property type="match status" value="1"/>
</dbReference>
<dbReference type="GO" id="GO:0004832">
    <property type="term" value="F:valine-tRNA ligase activity"/>
    <property type="evidence" value="ECO:0007669"/>
    <property type="project" value="UniProtKB-EC"/>
</dbReference>
<gene>
    <name evidence="11" type="ORF">FKW44_009047</name>
</gene>
<organism evidence="11 12">
    <name type="scientific">Caligus rogercresseyi</name>
    <name type="common">Sea louse</name>
    <dbReference type="NCBI Taxonomy" id="217165"/>
    <lineage>
        <taxon>Eukaryota</taxon>
        <taxon>Metazoa</taxon>
        <taxon>Ecdysozoa</taxon>
        <taxon>Arthropoda</taxon>
        <taxon>Crustacea</taxon>
        <taxon>Multicrustacea</taxon>
        <taxon>Hexanauplia</taxon>
        <taxon>Copepoda</taxon>
        <taxon>Siphonostomatoida</taxon>
        <taxon>Caligidae</taxon>
        <taxon>Caligus</taxon>
    </lineage>
</organism>
<dbReference type="AlphaFoldDB" id="A0A7T8HEX8"/>
<evidence type="ECO:0000313" key="11">
    <source>
        <dbReference type="EMBL" id="QQP48667.1"/>
    </source>
</evidence>
<dbReference type="Gene3D" id="1.10.730.10">
    <property type="entry name" value="Isoleucyl-tRNA Synthetase, Domain 1"/>
    <property type="match status" value="1"/>
</dbReference>
<dbReference type="GO" id="GO:0005829">
    <property type="term" value="C:cytosol"/>
    <property type="evidence" value="ECO:0007669"/>
    <property type="project" value="TreeGrafter"/>
</dbReference>
<sequence>MNALTSSERKALPKGPGGVLRATPSALTLVDRWILSRLSYAVSACEEGIHNGLYNFWLYEMCDVYLEYLKPIFQGNDSGAILTSQIVLSSCLHAGLRLISIFMPFRLRSSSDPPSVCVSPYPKEEDVPFRDEDWRTKWTWFKKCQHTAKNKTELILKTFDDSVLYLSEFSGLICTLSCSKALHVIKADQKVPPGGYSITVSDKVLANVLLEGVIDPSKELERINKKSEMLKGFLQKFEEITSVPDYKSKVPQEVQNEHKEKIEQLKKELRSIKETAINIQKS</sequence>
<protein>
    <recommendedName>
        <fullName evidence="2">valine--tRNA ligase</fullName>
        <ecNumber evidence="2">6.1.1.9</ecNumber>
    </recommendedName>
    <alternativeName>
        <fullName evidence="8">Valyl-tRNA synthetase</fullName>
    </alternativeName>
</protein>
<feature type="coiled-coil region" evidence="9">
    <location>
        <begin position="255"/>
        <end position="282"/>
    </location>
</feature>
<evidence type="ECO:0000256" key="7">
    <source>
        <dbReference type="ARBA" id="ARBA00023146"/>
    </source>
</evidence>
<dbReference type="InterPro" id="IPR002303">
    <property type="entry name" value="Valyl-tRNA_ligase"/>
</dbReference>
<evidence type="ECO:0000256" key="4">
    <source>
        <dbReference type="ARBA" id="ARBA00022741"/>
    </source>
</evidence>
<evidence type="ECO:0000256" key="3">
    <source>
        <dbReference type="ARBA" id="ARBA00022598"/>
    </source>
</evidence>
<dbReference type="OrthoDB" id="629407at2759"/>
<evidence type="ECO:0000259" key="10">
    <source>
        <dbReference type="Pfam" id="PF08264"/>
    </source>
</evidence>
<evidence type="ECO:0000256" key="6">
    <source>
        <dbReference type="ARBA" id="ARBA00022917"/>
    </source>
</evidence>
<dbReference type="InterPro" id="IPR010978">
    <property type="entry name" value="tRNA-bd_arm"/>
</dbReference>
<keyword evidence="12" id="KW-1185">Reference proteome</keyword>
<keyword evidence="4" id="KW-0547">Nucleotide-binding</keyword>
<accession>A0A7T8HEX8</accession>
<evidence type="ECO:0000256" key="1">
    <source>
        <dbReference type="ARBA" id="ARBA00005594"/>
    </source>
</evidence>
<dbReference type="GO" id="GO:0006438">
    <property type="term" value="P:valyl-tRNA aminoacylation"/>
    <property type="evidence" value="ECO:0007669"/>
    <property type="project" value="InterPro"/>
</dbReference>
<proteinExistence type="inferred from homology"/>
<dbReference type="Proteomes" id="UP000595437">
    <property type="component" value="Chromosome 6"/>
</dbReference>
<dbReference type="PANTHER" id="PTHR11946">
    <property type="entry name" value="VALYL-TRNA SYNTHETASES"/>
    <property type="match status" value="1"/>
</dbReference>
<dbReference type="EMBL" id="CP045895">
    <property type="protein sequence ID" value="QQP48667.1"/>
    <property type="molecule type" value="Genomic_DNA"/>
</dbReference>
<comment type="similarity">
    <text evidence="1">Belongs to the class-I aminoacyl-tRNA synthetase family.</text>
</comment>
<keyword evidence="5" id="KW-0067">ATP-binding</keyword>
<dbReference type="PANTHER" id="PTHR11946:SF109">
    <property type="entry name" value="VALINE--TRNA LIGASE"/>
    <property type="match status" value="1"/>
</dbReference>
<dbReference type="InterPro" id="IPR037118">
    <property type="entry name" value="Val-tRNA_synth_C_sf"/>
</dbReference>
<keyword evidence="7" id="KW-0030">Aminoacyl-tRNA synthetase</keyword>
<keyword evidence="6" id="KW-0648">Protein biosynthesis</keyword>
<dbReference type="EC" id="6.1.1.9" evidence="2"/>
<dbReference type="InterPro" id="IPR009080">
    <property type="entry name" value="tRNAsynth_Ia_anticodon-bd"/>
</dbReference>
<keyword evidence="9" id="KW-0175">Coiled coil</keyword>